<proteinExistence type="predicted"/>
<dbReference type="GO" id="GO:0051536">
    <property type="term" value="F:iron-sulfur cluster binding"/>
    <property type="evidence" value="ECO:0007669"/>
    <property type="project" value="UniProtKB-KW"/>
</dbReference>
<protein>
    <recommendedName>
        <fullName evidence="6">Radical SAM core domain-containing protein</fullName>
    </recommendedName>
</protein>
<dbReference type="InterPro" id="IPR051198">
    <property type="entry name" value="BchE-like"/>
</dbReference>
<dbReference type="Proteomes" id="UP000033986">
    <property type="component" value="Unassembled WGS sequence"/>
</dbReference>
<evidence type="ECO:0000259" key="6">
    <source>
        <dbReference type="PROSITE" id="PS51918"/>
    </source>
</evidence>
<dbReference type="PROSITE" id="PS51918">
    <property type="entry name" value="RADICAL_SAM"/>
    <property type="match status" value="1"/>
</dbReference>
<sequence length="584" mass="65797">MNGLPIIGAPIKHIHPADVIKDIKPADLKGLKVFLINMPLRETAVPNNTPQGPLLLGTNLRDNYGVDTTIIDLNGYRIKDELAQKRGLQNGRHLTDQEAFELIKKNIEVYGEPDLVGFSGKITTLGWQEKVAKMIRRLAPDTFLVSGNGLATELKTGLFNYIPELDGVARSEGDDVMIKIAYDAKVIKERGIKNALDSGRLEPYYLGYLNGRHSFLYEGDRPRNLNTIPFADLDLIKTDVFGYEMLKYYLGNAIWGTSANNSSATSFTMQRSTNFVSSRGCPYACAFCYRGAQGERNYGMRSAQNLAEEFKLHIEKYGVDFIGMPDDNFGVDYQRIVDLVPLLKPFNIRWGTHTRLDESAGLRPKSGSPGEYIFENPKRIDLMAEAGCIYIGFGAESASPSVLKAMQKGGFILKNGLVEKRVNGQLYQFPRTMDVGMRNCEYAGIHANLTWIMAYPTETLEDLKTSVAFIKEQENFYTSCGKLPDSVNQRMFTATWYPGTEMLHHPKVTRMLHEVFGINFNPLTREPICDDNFHQYVLELDDATKLLHNPGTGEPLNFSDMTMEEFLQAREYVDTGRIFEILEM</sequence>
<dbReference type="EMBL" id="LCDB01000006">
    <property type="protein sequence ID" value="KKS44584.1"/>
    <property type="molecule type" value="Genomic_DNA"/>
</dbReference>
<keyword evidence="3" id="KW-0479">Metal-binding</keyword>
<evidence type="ECO:0000313" key="8">
    <source>
        <dbReference type="Proteomes" id="UP000033986"/>
    </source>
</evidence>
<evidence type="ECO:0000256" key="4">
    <source>
        <dbReference type="ARBA" id="ARBA00023004"/>
    </source>
</evidence>
<gene>
    <name evidence="7" type="ORF">UV07_C0006G0006</name>
</gene>
<name>A0A0G0Z7K2_9BACT</name>
<dbReference type="InterPro" id="IPR058240">
    <property type="entry name" value="rSAM_sf"/>
</dbReference>
<dbReference type="PANTHER" id="PTHR43409:SF16">
    <property type="entry name" value="SLR0320 PROTEIN"/>
    <property type="match status" value="1"/>
</dbReference>
<evidence type="ECO:0000256" key="3">
    <source>
        <dbReference type="ARBA" id="ARBA00022723"/>
    </source>
</evidence>
<dbReference type="SFLD" id="SFLDS00029">
    <property type="entry name" value="Radical_SAM"/>
    <property type="match status" value="1"/>
</dbReference>
<dbReference type="SFLD" id="SFLDG01082">
    <property type="entry name" value="B12-binding_domain_containing"/>
    <property type="match status" value="1"/>
</dbReference>
<organism evidence="7 8">
    <name type="scientific">Candidatus Azambacteria bacterium GW2011_GWB1_42_17</name>
    <dbReference type="NCBI Taxonomy" id="1618615"/>
    <lineage>
        <taxon>Bacteria</taxon>
        <taxon>Candidatus Azamiibacteriota</taxon>
    </lineage>
</organism>
<dbReference type="InterPro" id="IPR023404">
    <property type="entry name" value="rSAM_horseshoe"/>
</dbReference>
<keyword evidence="5" id="KW-0411">Iron-sulfur</keyword>
<reference evidence="7 8" key="1">
    <citation type="journal article" date="2015" name="Nature">
        <title>rRNA introns, odd ribosomes, and small enigmatic genomes across a large radiation of phyla.</title>
        <authorList>
            <person name="Brown C.T."/>
            <person name="Hug L.A."/>
            <person name="Thomas B.C."/>
            <person name="Sharon I."/>
            <person name="Castelle C.J."/>
            <person name="Singh A."/>
            <person name="Wilkins M.J."/>
            <person name="Williams K.H."/>
            <person name="Banfield J.F."/>
        </authorList>
    </citation>
    <scope>NUCLEOTIDE SEQUENCE [LARGE SCALE GENOMIC DNA]</scope>
</reference>
<dbReference type="AlphaFoldDB" id="A0A0G0Z7K2"/>
<dbReference type="InterPro" id="IPR007197">
    <property type="entry name" value="rSAM"/>
</dbReference>
<dbReference type="GO" id="GO:0046872">
    <property type="term" value="F:metal ion binding"/>
    <property type="evidence" value="ECO:0007669"/>
    <property type="project" value="UniProtKB-KW"/>
</dbReference>
<dbReference type="InterPro" id="IPR006638">
    <property type="entry name" value="Elp3/MiaA/NifB-like_rSAM"/>
</dbReference>
<dbReference type="GO" id="GO:0005829">
    <property type="term" value="C:cytosol"/>
    <property type="evidence" value="ECO:0007669"/>
    <property type="project" value="TreeGrafter"/>
</dbReference>
<keyword evidence="4" id="KW-0408">Iron</keyword>
<accession>A0A0G0Z7K2</accession>
<dbReference type="GO" id="GO:0003824">
    <property type="term" value="F:catalytic activity"/>
    <property type="evidence" value="ECO:0007669"/>
    <property type="project" value="InterPro"/>
</dbReference>
<evidence type="ECO:0000313" key="7">
    <source>
        <dbReference type="EMBL" id="KKS44584.1"/>
    </source>
</evidence>
<dbReference type="SMART" id="SM00729">
    <property type="entry name" value="Elp3"/>
    <property type="match status" value="1"/>
</dbReference>
<dbReference type="Gene3D" id="3.80.30.20">
    <property type="entry name" value="tm_1862 like domain"/>
    <property type="match status" value="1"/>
</dbReference>
<keyword evidence="2" id="KW-0949">S-adenosyl-L-methionine</keyword>
<comment type="caution">
    <text evidence="7">The sequence shown here is derived from an EMBL/GenBank/DDBJ whole genome shotgun (WGS) entry which is preliminary data.</text>
</comment>
<evidence type="ECO:0000256" key="1">
    <source>
        <dbReference type="ARBA" id="ARBA00001966"/>
    </source>
</evidence>
<evidence type="ECO:0000256" key="5">
    <source>
        <dbReference type="ARBA" id="ARBA00023014"/>
    </source>
</evidence>
<dbReference type="PANTHER" id="PTHR43409">
    <property type="entry name" value="ANAEROBIC MAGNESIUM-PROTOPORPHYRIN IX MONOMETHYL ESTER CYCLASE-RELATED"/>
    <property type="match status" value="1"/>
</dbReference>
<dbReference type="Pfam" id="PF04055">
    <property type="entry name" value="Radical_SAM"/>
    <property type="match status" value="1"/>
</dbReference>
<evidence type="ECO:0000256" key="2">
    <source>
        <dbReference type="ARBA" id="ARBA00022691"/>
    </source>
</evidence>
<comment type="cofactor">
    <cofactor evidence="1">
        <name>[4Fe-4S] cluster</name>
        <dbReference type="ChEBI" id="CHEBI:49883"/>
    </cofactor>
</comment>
<dbReference type="SUPFAM" id="SSF102114">
    <property type="entry name" value="Radical SAM enzymes"/>
    <property type="match status" value="1"/>
</dbReference>
<feature type="domain" description="Radical SAM core" evidence="6">
    <location>
        <begin position="267"/>
        <end position="521"/>
    </location>
</feature>